<proteinExistence type="inferred from homology"/>
<evidence type="ECO:0000313" key="10">
    <source>
        <dbReference type="Proteomes" id="UP001596147"/>
    </source>
</evidence>
<reference evidence="10" key="1">
    <citation type="journal article" date="2019" name="Int. J. Syst. Evol. Microbiol.">
        <title>The Global Catalogue of Microorganisms (GCM) 10K type strain sequencing project: providing services to taxonomists for standard genome sequencing and annotation.</title>
        <authorList>
            <consortium name="The Broad Institute Genomics Platform"/>
            <consortium name="The Broad Institute Genome Sequencing Center for Infectious Disease"/>
            <person name="Wu L."/>
            <person name="Ma J."/>
        </authorList>
    </citation>
    <scope>NUCLEOTIDE SEQUENCE [LARGE SCALE GENOMIC DNA]</scope>
    <source>
        <strain evidence="10">CGMCC 1.12237</strain>
    </source>
</reference>
<dbReference type="PROSITE" id="PS50928">
    <property type="entry name" value="ABC_TM1"/>
    <property type="match status" value="1"/>
</dbReference>
<keyword evidence="4 7" id="KW-0812">Transmembrane</keyword>
<evidence type="ECO:0000256" key="7">
    <source>
        <dbReference type="RuleBase" id="RU363032"/>
    </source>
</evidence>
<comment type="similarity">
    <text evidence="7">Belongs to the binding-protein-dependent transport system permease family.</text>
</comment>
<evidence type="ECO:0000256" key="1">
    <source>
        <dbReference type="ARBA" id="ARBA00004651"/>
    </source>
</evidence>
<evidence type="ECO:0000256" key="2">
    <source>
        <dbReference type="ARBA" id="ARBA00022448"/>
    </source>
</evidence>
<keyword evidence="10" id="KW-1185">Reference proteome</keyword>
<feature type="transmembrane region" description="Helical" evidence="7">
    <location>
        <begin position="161"/>
        <end position="185"/>
    </location>
</feature>
<keyword evidence="3" id="KW-1003">Cell membrane</keyword>
<feature type="transmembrane region" description="Helical" evidence="7">
    <location>
        <begin position="7"/>
        <end position="25"/>
    </location>
</feature>
<evidence type="ECO:0000256" key="6">
    <source>
        <dbReference type="ARBA" id="ARBA00023136"/>
    </source>
</evidence>
<accession>A0ABW0LLE4</accession>
<organism evidence="9 10">
    <name type="scientific">Lederbergia graminis</name>
    <dbReference type="NCBI Taxonomy" id="735518"/>
    <lineage>
        <taxon>Bacteria</taxon>
        <taxon>Bacillati</taxon>
        <taxon>Bacillota</taxon>
        <taxon>Bacilli</taxon>
        <taxon>Bacillales</taxon>
        <taxon>Bacillaceae</taxon>
        <taxon>Lederbergia</taxon>
    </lineage>
</organism>
<dbReference type="SUPFAM" id="SSF161098">
    <property type="entry name" value="MetI-like"/>
    <property type="match status" value="1"/>
</dbReference>
<comment type="subcellular location">
    <subcellularLocation>
        <location evidence="1 7">Cell membrane</location>
        <topology evidence="1 7">Multi-pass membrane protein</topology>
    </subcellularLocation>
</comment>
<evidence type="ECO:0000259" key="8">
    <source>
        <dbReference type="PROSITE" id="PS50928"/>
    </source>
</evidence>
<evidence type="ECO:0000256" key="5">
    <source>
        <dbReference type="ARBA" id="ARBA00022989"/>
    </source>
</evidence>
<name>A0ABW0LLE4_9BACI</name>
<feature type="transmembrane region" description="Helical" evidence="7">
    <location>
        <begin position="120"/>
        <end position="140"/>
    </location>
</feature>
<evidence type="ECO:0000313" key="9">
    <source>
        <dbReference type="EMBL" id="MFC5466121.1"/>
    </source>
</evidence>
<feature type="transmembrane region" description="Helical" evidence="7">
    <location>
        <begin position="62"/>
        <end position="81"/>
    </location>
</feature>
<keyword evidence="6 7" id="KW-0472">Membrane</keyword>
<feature type="transmembrane region" description="Helical" evidence="7">
    <location>
        <begin position="93"/>
        <end position="114"/>
    </location>
</feature>
<dbReference type="PANTHER" id="PTHR30151:SF0">
    <property type="entry name" value="ABC TRANSPORTER PERMEASE PROTEIN MJ0413-RELATED"/>
    <property type="match status" value="1"/>
</dbReference>
<dbReference type="InterPro" id="IPR035906">
    <property type="entry name" value="MetI-like_sf"/>
</dbReference>
<dbReference type="Pfam" id="PF00528">
    <property type="entry name" value="BPD_transp_1"/>
    <property type="match status" value="1"/>
</dbReference>
<dbReference type="Gene3D" id="1.10.3720.10">
    <property type="entry name" value="MetI-like"/>
    <property type="match status" value="1"/>
</dbReference>
<feature type="transmembrane region" description="Helical" evidence="7">
    <location>
        <begin position="216"/>
        <end position="236"/>
    </location>
</feature>
<evidence type="ECO:0000256" key="4">
    <source>
        <dbReference type="ARBA" id="ARBA00022692"/>
    </source>
</evidence>
<keyword evidence="5 7" id="KW-1133">Transmembrane helix</keyword>
<dbReference type="CDD" id="cd06261">
    <property type="entry name" value="TM_PBP2"/>
    <property type="match status" value="1"/>
</dbReference>
<dbReference type="PANTHER" id="PTHR30151">
    <property type="entry name" value="ALKANE SULFONATE ABC TRANSPORTER-RELATED, MEMBRANE SUBUNIT"/>
    <property type="match status" value="1"/>
</dbReference>
<evidence type="ECO:0000256" key="3">
    <source>
        <dbReference type="ARBA" id="ARBA00022475"/>
    </source>
</evidence>
<keyword evidence="2 7" id="KW-0813">Transport</keyword>
<feature type="domain" description="ABC transmembrane type-1" evidence="8">
    <location>
        <begin position="55"/>
        <end position="235"/>
    </location>
</feature>
<sequence>MHLAIKRISFYVLLVILWDVSIRIFDVPKIILPGPLDVFKSLRDSIGDGSLFSDLGASFTRLSIGLAIALTIGVLLGVFLAKVKTADETIGSLIIALQSIPSIVWLPLAIMWFGLNEKSVIFIVVLGAAIVMTINMRTGIKNVTPLYIKAAQTMGSRGIDLFFRVIFPASIPYAVTGLRLAWAFAWRALMAGELLSTGPGLGYTLRYASDFGRMDMVIAIMVVIGIIGVTVDLLIFQRIEKRVMIKWGLEEKKAA</sequence>
<dbReference type="RefSeq" id="WP_382353625.1">
    <property type="nucleotide sequence ID" value="NZ_JBHSMC010000020.1"/>
</dbReference>
<comment type="caution">
    <text evidence="9">The sequence shown here is derived from an EMBL/GenBank/DDBJ whole genome shotgun (WGS) entry which is preliminary data.</text>
</comment>
<dbReference type="InterPro" id="IPR000515">
    <property type="entry name" value="MetI-like"/>
</dbReference>
<dbReference type="EMBL" id="JBHSMC010000020">
    <property type="protein sequence ID" value="MFC5466121.1"/>
    <property type="molecule type" value="Genomic_DNA"/>
</dbReference>
<protein>
    <submittedName>
        <fullName evidence="9">ABC transporter permease</fullName>
    </submittedName>
</protein>
<gene>
    <name evidence="9" type="ORF">ACFPM4_15415</name>
</gene>
<dbReference type="Proteomes" id="UP001596147">
    <property type="component" value="Unassembled WGS sequence"/>
</dbReference>